<protein>
    <recommendedName>
        <fullName evidence="3">Pyruvate flavodoxin/ferredoxin oxidoreductase pyrimidine binding domain-containing protein</fullName>
    </recommendedName>
</protein>
<dbReference type="EMBL" id="LAZR01033430">
    <property type="protein sequence ID" value="KKL48099.1"/>
    <property type="molecule type" value="Genomic_DNA"/>
</dbReference>
<proteinExistence type="predicted"/>
<comment type="caution">
    <text evidence="2">The sequence shown here is derived from an EMBL/GenBank/DDBJ whole genome shotgun (WGS) entry which is preliminary data.</text>
</comment>
<gene>
    <name evidence="2" type="ORF">LCGC14_2328900</name>
</gene>
<dbReference type="SUPFAM" id="SSF52518">
    <property type="entry name" value="Thiamin diphosphate-binding fold (THDP-binding)"/>
    <property type="match status" value="1"/>
</dbReference>
<dbReference type="InterPro" id="IPR029061">
    <property type="entry name" value="THDP-binding"/>
</dbReference>
<name>A0A0F9CG50_9ZZZZ</name>
<dbReference type="Gene3D" id="3.90.550.10">
    <property type="entry name" value="Spore Coat Polysaccharide Biosynthesis Protein SpsA, Chain A"/>
    <property type="match status" value="1"/>
</dbReference>
<dbReference type="SUPFAM" id="SSF53448">
    <property type="entry name" value="Nucleotide-diphospho-sugar transferases"/>
    <property type="match status" value="1"/>
</dbReference>
<dbReference type="GO" id="GO:0016491">
    <property type="term" value="F:oxidoreductase activity"/>
    <property type="evidence" value="ECO:0007669"/>
    <property type="project" value="UniProtKB-KW"/>
</dbReference>
<dbReference type="InterPro" id="IPR002880">
    <property type="entry name" value="Pyrv_Fd/Flavodoxin_OxRdtase_N"/>
</dbReference>
<keyword evidence="1" id="KW-0560">Oxidoreductase</keyword>
<dbReference type="InterPro" id="IPR029044">
    <property type="entry name" value="Nucleotide-diphossugar_trans"/>
</dbReference>
<sequence length="298" mass="32697">MKISLDDKYLLDKGRAYLSGIEALVRLPILQHQRDQERGLNTACFISGYRGSPLGSLDQSLWKAKPFLDKHNIYFQPGINEDLGMTAVWGSQQVNIFPGAKYDGVYGMWYGKGPGLDRSLDVLKHANAFGTSKYGGVLAVVGDDHASKSSTLPHQSDHMFIGATCPVLNPAGVQEVLDLGVYGWELSRYCGCWVGMKVITENCDAAISAEIDPGRVNIILPEDFVLPEGGVHARWPDTPLEQEKRLQRDKIYAALAFARANNLAISEAKGHYLGFVNSDAILERGALNALVNFMETVP</sequence>
<evidence type="ECO:0000313" key="2">
    <source>
        <dbReference type="EMBL" id="KKL48099.1"/>
    </source>
</evidence>
<accession>A0A0F9CG50</accession>
<reference evidence="2" key="1">
    <citation type="journal article" date="2015" name="Nature">
        <title>Complex archaea that bridge the gap between prokaryotes and eukaryotes.</title>
        <authorList>
            <person name="Spang A."/>
            <person name="Saw J.H."/>
            <person name="Jorgensen S.L."/>
            <person name="Zaremba-Niedzwiedzka K."/>
            <person name="Martijn J."/>
            <person name="Lind A.E."/>
            <person name="van Eijk R."/>
            <person name="Schleper C."/>
            <person name="Guy L."/>
            <person name="Ettema T.J."/>
        </authorList>
    </citation>
    <scope>NUCLEOTIDE SEQUENCE</scope>
</reference>
<organism evidence="2">
    <name type="scientific">marine sediment metagenome</name>
    <dbReference type="NCBI Taxonomy" id="412755"/>
    <lineage>
        <taxon>unclassified sequences</taxon>
        <taxon>metagenomes</taxon>
        <taxon>ecological metagenomes</taxon>
    </lineage>
</organism>
<evidence type="ECO:0008006" key="3">
    <source>
        <dbReference type="Google" id="ProtNLM"/>
    </source>
</evidence>
<dbReference type="AlphaFoldDB" id="A0A0F9CG50"/>
<dbReference type="Gene3D" id="3.40.50.970">
    <property type="match status" value="1"/>
</dbReference>
<evidence type="ECO:0000256" key="1">
    <source>
        <dbReference type="ARBA" id="ARBA00023002"/>
    </source>
</evidence>
<feature type="non-terminal residue" evidence="2">
    <location>
        <position position="298"/>
    </location>
</feature>
<dbReference type="CDD" id="cd07034">
    <property type="entry name" value="TPP_PYR_PFOR_IOR-alpha_like"/>
    <property type="match status" value="1"/>
</dbReference>